<dbReference type="SMART" id="SM00192">
    <property type="entry name" value="LDLa"/>
    <property type="match status" value="1"/>
</dbReference>
<sequence>DCADGSDEDPNLVVSCNPGEVRCVNPGVGQLCVSRSSICDGTRDCADGSDEDPKYCGEI</sequence>
<dbReference type="PROSITE" id="PS01209">
    <property type="entry name" value="LDLRA_1"/>
    <property type="match status" value="1"/>
</dbReference>
<evidence type="ECO:0000313" key="4">
    <source>
        <dbReference type="Proteomes" id="UP000663874"/>
    </source>
</evidence>
<accession>A0A820PII9</accession>
<dbReference type="EMBL" id="CAJOBE010066716">
    <property type="protein sequence ID" value="CAF4403616.1"/>
    <property type="molecule type" value="Genomic_DNA"/>
</dbReference>
<evidence type="ECO:0000256" key="2">
    <source>
        <dbReference type="PROSITE-ProRule" id="PRU00124"/>
    </source>
</evidence>
<evidence type="ECO:0000313" key="3">
    <source>
        <dbReference type="EMBL" id="CAF4403616.1"/>
    </source>
</evidence>
<reference evidence="3" key="1">
    <citation type="submission" date="2021-02" db="EMBL/GenBank/DDBJ databases">
        <authorList>
            <person name="Nowell W R."/>
        </authorList>
    </citation>
    <scope>NUCLEOTIDE SEQUENCE</scope>
</reference>
<dbReference type="InterPro" id="IPR036055">
    <property type="entry name" value="LDL_receptor-like_sf"/>
</dbReference>
<dbReference type="Gene3D" id="4.10.400.10">
    <property type="entry name" value="Low-density Lipoprotein Receptor"/>
    <property type="match status" value="1"/>
</dbReference>
<evidence type="ECO:0000256" key="1">
    <source>
        <dbReference type="ARBA" id="ARBA00023157"/>
    </source>
</evidence>
<dbReference type="Pfam" id="PF00057">
    <property type="entry name" value="Ldl_recept_a"/>
    <property type="match status" value="1"/>
</dbReference>
<dbReference type="InterPro" id="IPR023415">
    <property type="entry name" value="LDLR_class-A_CS"/>
</dbReference>
<protein>
    <submittedName>
        <fullName evidence="3">Uncharacterized protein</fullName>
    </submittedName>
</protein>
<feature type="non-terminal residue" evidence="3">
    <location>
        <position position="1"/>
    </location>
</feature>
<dbReference type="Proteomes" id="UP000663874">
    <property type="component" value="Unassembled WGS sequence"/>
</dbReference>
<dbReference type="InterPro" id="IPR002172">
    <property type="entry name" value="LDrepeatLR_classA_rpt"/>
</dbReference>
<name>A0A820PII9_9BILA</name>
<dbReference type="CDD" id="cd00112">
    <property type="entry name" value="LDLa"/>
    <property type="match status" value="1"/>
</dbReference>
<gene>
    <name evidence="3" type="ORF">FNK824_LOCUS44037</name>
</gene>
<comment type="caution">
    <text evidence="3">The sequence shown here is derived from an EMBL/GenBank/DDBJ whole genome shotgun (WGS) entry which is preliminary data.</text>
</comment>
<keyword evidence="1" id="KW-1015">Disulfide bond</keyword>
<proteinExistence type="predicted"/>
<dbReference type="SUPFAM" id="SSF57424">
    <property type="entry name" value="LDL receptor-like module"/>
    <property type="match status" value="1"/>
</dbReference>
<organism evidence="3 4">
    <name type="scientific">Rotaria sordida</name>
    <dbReference type="NCBI Taxonomy" id="392033"/>
    <lineage>
        <taxon>Eukaryota</taxon>
        <taxon>Metazoa</taxon>
        <taxon>Spiralia</taxon>
        <taxon>Gnathifera</taxon>
        <taxon>Rotifera</taxon>
        <taxon>Eurotatoria</taxon>
        <taxon>Bdelloidea</taxon>
        <taxon>Philodinida</taxon>
        <taxon>Philodinidae</taxon>
        <taxon>Rotaria</taxon>
    </lineage>
</organism>
<dbReference type="PROSITE" id="PS50068">
    <property type="entry name" value="LDLRA_2"/>
    <property type="match status" value="1"/>
</dbReference>
<dbReference type="AlphaFoldDB" id="A0A820PII9"/>
<comment type="caution">
    <text evidence="2">Lacks conserved residue(s) required for the propagation of feature annotation.</text>
</comment>